<organism evidence="8 9">
    <name type="scientific">Rheinheimera riviphila</name>
    <dbReference type="NCBI Taxonomy" id="1834037"/>
    <lineage>
        <taxon>Bacteria</taxon>
        <taxon>Pseudomonadati</taxon>
        <taxon>Pseudomonadota</taxon>
        <taxon>Gammaproteobacteria</taxon>
        <taxon>Chromatiales</taxon>
        <taxon>Chromatiaceae</taxon>
        <taxon>Rheinheimera</taxon>
    </lineage>
</organism>
<name>A0A437QMA9_9GAMM</name>
<dbReference type="PROSITE" id="PS50156">
    <property type="entry name" value="SSD"/>
    <property type="match status" value="2"/>
</dbReference>
<comment type="subcellular location">
    <subcellularLocation>
        <location evidence="1">Cell membrane</location>
        <topology evidence="1">Multi-pass membrane protein</topology>
    </subcellularLocation>
</comment>
<keyword evidence="2" id="KW-1003">Cell membrane</keyword>
<proteinExistence type="predicted"/>
<evidence type="ECO:0000313" key="8">
    <source>
        <dbReference type="EMBL" id="RVU35668.1"/>
    </source>
</evidence>
<feature type="transmembrane region" description="Helical" evidence="6">
    <location>
        <begin position="630"/>
        <end position="650"/>
    </location>
</feature>
<dbReference type="AlphaFoldDB" id="A0A437QMA9"/>
<feature type="domain" description="SSD" evidence="7">
    <location>
        <begin position="246"/>
        <end position="372"/>
    </location>
</feature>
<dbReference type="InterPro" id="IPR004869">
    <property type="entry name" value="MMPL_dom"/>
</dbReference>
<evidence type="ECO:0000256" key="6">
    <source>
        <dbReference type="SAM" id="Phobius"/>
    </source>
</evidence>
<dbReference type="GO" id="GO:0005886">
    <property type="term" value="C:plasma membrane"/>
    <property type="evidence" value="ECO:0007669"/>
    <property type="project" value="UniProtKB-SubCell"/>
</dbReference>
<keyword evidence="5 6" id="KW-0472">Membrane</keyword>
<comment type="caution">
    <text evidence="8">The sequence shown here is derived from an EMBL/GenBank/DDBJ whole genome shotgun (WGS) entry which is preliminary data.</text>
</comment>
<feature type="transmembrane region" description="Helical" evidence="6">
    <location>
        <begin position="401"/>
        <end position="419"/>
    </location>
</feature>
<evidence type="ECO:0000256" key="5">
    <source>
        <dbReference type="ARBA" id="ARBA00023136"/>
    </source>
</evidence>
<feature type="transmembrane region" description="Helical" evidence="6">
    <location>
        <begin position="223"/>
        <end position="240"/>
    </location>
</feature>
<dbReference type="Gene3D" id="1.20.1640.10">
    <property type="entry name" value="Multidrug efflux transporter AcrB transmembrane domain"/>
    <property type="match status" value="2"/>
</dbReference>
<dbReference type="Proteomes" id="UP000283077">
    <property type="component" value="Unassembled WGS sequence"/>
</dbReference>
<dbReference type="SUPFAM" id="SSF82866">
    <property type="entry name" value="Multidrug efflux transporter AcrB transmembrane domain"/>
    <property type="match status" value="2"/>
</dbReference>
<evidence type="ECO:0000256" key="2">
    <source>
        <dbReference type="ARBA" id="ARBA00022475"/>
    </source>
</evidence>
<gene>
    <name evidence="8" type="ORF">EOE67_12630</name>
</gene>
<dbReference type="RefSeq" id="WP_127699443.1">
    <property type="nucleotide sequence ID" value="NZ_SACS01000013.1"/>
</dbReference>
<evidence type="ECO:0000259" key="7">
    <source>
        <dbReference type="PROSITE" id="PS50156"/>
    </source>
</evidence>
<dbReference type="EMBL" id="SACS01000013">
    <property type="protein sequence ID" value="RVU35668.1"/>
    <property type="molecule type" value="Genomic_DNA"/>
</dbReference>
<feature type="transmembrane region" description="Helical" evidence="6">
    <location>
        <begin position="356"/>
        <end position="380"/>
    </location>
</feature>
<evidence type="ECO:0000256" key="4">
    <source>
        <dbReference type="ARBA" id="ARBA00022989"/>
    </source>
</evidence>
<feature type="transmembrane region" description="Helical" evidence="6">
    <location>
        <begin position="704"/>
        <end position="724"/>
    </location>
</feature>
<evidence type="ECO:0000256" key="1">
    <source>
        <dbReference type="ARBA" id="ARBA00004651"/>
    </source>
</evidence>
<sequence>MKEFWLTGALRHPYWTLAWVLALAFAMAFGAKNLYFRGDFRIFFSPENPQMQTFDKMQARFNKSDNMLVAITPASGDVFDPKVLAVVKELTDAAWQTPHSLRVDSITNFQHTAAVDDDLQVEDLLLELSQLDAAKAANIKAIALAEPALVGRLVSHDGSMTAINITVQLPEKDQNQEVSDVYNSVRALTDRLAAAHPDLTFYHGGVIALNNAFSTEAKNDVESLVPLMFVVIVLMLGYMLRSALAATAVVIIIVLTIIATLGLAGWAGLFLSTATVNVPTIVMTLAVADSVHLIASTQFLLREGLTKPEAIKKAVRINTMPVLITSVTTAVGFLTLNFSEVPILRDLGNMTAVGVMLAWMFTMLLLPALLMVFPISHGYAEPTDKATQMDRLADWVIRHHKAILPLTAVITLASGWLMLQNKVNDEAVKYFAPATEYRQSVDVLEQKLGGVSLIDFAIDSGQPSGVNDPVFIKAIAEFALYLQTLPEVTHVSTISDVFKRLNKNMNGDDPAFYRLPEQQDEAAQYLLMFEMSLPFGLDLNNQLDLDKQATKVSVALKNLGSTQMLALEQKARSWMAEHYPQYAMEASSTALMFAHIGERNMTSMIQSLPLAMFIISALLVLSLKSWRLGLISLIPNLVPAVIGFGLWKLWSGEINLGLSVVASMSLGIIVDDTVHFLAKYKIARDEGRDTEQAIRYAFHSVGHALLITTVVLVFGFSVLILSNFRLNSDMGLLTGMIIVVALIIDLLFLPAFLLQFDRSKKTAAASTTSGEKHHV</sequence>
<keyword evidence="4 6" id="KW-1133">Transmembrane helix</keyword>
<protein>
    <submittedName>
        <fullName evidence="8">RND family transporter</fullName>
    </submittedName>
</protein>
<feature type="transmembrane region" description="Helical" evidence="6">
    <location>
        <begin position="604"/>
        <end position="623"/>
    </location>
</feature>
<dbReference type="InterPro" id="IPR050545">
    <property type="entry name" value="Mycobact_MmpL"/>
</dbReference>
<evidence type="ECO:0000256" key="3">
    <source>
        <dbReference type="ARBA" id="ARBA00022692"/>
    </source>
</evidence>
<accession>A0A437QMA9</accession>
<feature type="domain" description="SSD" evidence="7">
    <location>
        <begin position="628"/>
        <end position="755"/>
    </location>
</feature>
<dbReference type="InterPro" id="IPR000731">
    <property type="entry name" value="SSD"/>
</dbReference>
<reference evidence="8 9" key="1">
    <citation type="submission" date="2019-01" db="EMBL/GenBank/DDBJ databases">
        <authorList>
            <person name="Chen W.-M."/>
        </authorList>
    </citation>
    <scope>NUCLEOTIDE SEQUENCE [LARGE SCALE GENOMIC DNA]</scope>
    <source>
        <strain evidence="8 9">KYPC3</strain>
    </source>
</reference>
<feature type="transmembrane region" description="Helical" evidence="6">
    <location>
        <begin position="730"/>
        <end position="754"/>
    </location>
</feature>
<feature type="transmembrane region" description="Helical" evidence="6">
    <location>
        <begin position="322"/>
        <end position="344"/>
    </location>
</feature>
<dbReference type="Pfam" id="PF03176">
    <property type="entry name" value="MMPL"/>
    <property type="match status" value="2"/>
</dbReference>
<dbReference type="PANTHER" id="PTHR33406:SF12">
    <property type="entry name" value="BLR2997 PROTEIN"/>
    <property type="match status" value="1"/>
</dbReference>
<feature type="transmembrane region" description="Helical" evidence="6">
    <location>
        <begin position="656"/>
        <end position="678"/>
    </location>
</feature>
<dbReference type="PANTHER" id="PTHR33406">
    <property type="entry name" value="MEMBRANE PROTEIN MJ1562-RELATED"/>
    <property type="match status" value="1"/>
</dbReference>
<feature type="transmembrane region" description="Helical" evidence="6">
    <location>
        <begin position="247"/>
        <end position="269"/>
    </location>
</feature>
<dbReference type="OrthoDB" id="9803781at2"/>
<keyword evidence="3 6" id="KW-0812">Transmembrane</keyword>
<keyword evidence="9" id="KW-1185">Reference proteome</keyword>
<evidence type="ECO:0000313" key="9">
    <source>
        <dbReference type="Proteomes" id="UP000283077"/>
    </source>
</evidence>